<accession>A0A8H3EV06</accession>
<dbReference type="Proteomes" id="UP000664203">
    <property type="component" value="Unassembled WGS sequence"/>
</dbReference>
<dbReference type="EMBL" id="CAJPDR010000053">
    <property type="protein sequence ID" value="CAF9912150.1"/>
    <property type="molecule type" value="Genomic_DNA"/>
</dbReference>
<sequence length="257" mass="27739">MPKDRNVDIERCMTAPIKQSHGCQPSLESKTGRDCAIAVQHLDGRAVLINTTIKEEVDGDLVFSSAKKQIFGTLTRTWYQGLVGKLLLGLVVGTARVNQVIYCGPRPHPPGHQGPCTSPSRVYLQDFTLDPLLTEALHNPQLLLRSATYPFKVDDSGCLPANRDEALGSQSARLSNDLDGDSASTCTEHKGQEVIVVRRVIDRAKVAWLLILLLLFSPALGIVVGICSQNADVGIAVSAGVFALASFVQGLVAWIQE</sequence>
<gene>
    <name evidence="2" type="ORF">ALECFALPRED_007887</name>
</gene>
<keyword evidence="1" id="KW-0812">Transmembrane</keyword>
<organism evidence="2 3">
    <name type="scientific">Alectoria fallacina</name>
    <dbReference type="NCBI Taxonomy" id="1903189"/>
    <lineage>
        <taxon>Eukaryota</taxon>
        <taxon>Fungi</taxon>
        <taxon>Dikarya</taxon>
        <taxon>Ascomycota</taxon>
        <taxon>Pezizomycotina</taxon>
        <taxon>Lecanoromycetes</taxon>
        <taxon>OSLEUM clade</taxon>
        <taxon>Lecanoromycetidae</taxon>
        <taxon>Lecanorales</taxon>
        <taxon>Lecanorineae</taxon>
        <taxon>Parmeliaceae</taxon>
        <taxon>Alectoria</taxon>
    </lineage>
</organism>
<protein>
    <submittedName>
        <fullName evidence="2">Uncharacterized protein</fullName>
    </submittedName>
</protein>
<dbReference type="OrthoDB" id="5406158at2759"/>
<evidence type="ECO:0000313" key="2">
    <source>
        <dbReference type="EMBL" id="CAF9912150.1"/>
    </source>
</evidence>
<name>A0A8H3EV06_9LECA</name>
<keyword evidence="1" id="KW-1133">Transmembrane helix</keyword>
<feature type="transmembrane region" description="Helical" evidence="1">
    <location>
        <begin position="233"/>
        <end position="255"/>
    </location>
</feature>
<dbReference type="AlphaFoldDB" id="A0A8H3EV06"/>
<proteinExistence type="predicted"/>
<keyword evidence="1" id="KW-0472">Membrane</keyword>
<reference evidence="2" key="1">
    <citation type="submission" date="2021-03" db="EMBL/GenBank/DDBJ databases">
        <authorList>
            <person name="Tagirdzhanova G."/>
        </authorList>
    </citation>
    <scope>NUCLEOTIDE SEQUENCE</scope>
</reference>
<comment type="caution">
    <text evidence="2">The sequence shown here is derived from an EMBL/GenBank/DDBJ whole genome shotgun (WGS) entry which is preliminary data.</text>
</comment>
<keyword evidence="3" id="KW-1185">Reference proteome</keyword>
<evidence type="ECO:0000313" key="3">
    <source>
        <dbReference type="Proteomes" id="UP000664203"/>
    </source>
</evidence>
<evidence type="ECO:0000256" key="1">
    <source>
        <dbReference type="SAM" id="Phobius"/>
    </source>
</evidence>
<feature type="transmembrane region" description="Helical" evidence="1">
    <location>
        <begin position="206"/>
        <end position="227"/>
    </location>
</feature>